<accession>A0A4Y2J1D3</accession>
<evidence type="ECO:0000313" key="18">
    <source>
        <dbReference type="EMBL" id="GBM83673.1"/>
    </source>
</evidence>
<dbReference type="InterPro" id="IPR054722">
    <property type="entry name" value="PolX-like_BBD"/>
</dbReference>
<keyword evidence="10" id="KW-0460">Magnesium</keyword>
<organism evidence="19 20">
    <name type="scientific">Araneus ventricosus</name>
    <name type="common">Orbweaver spider</name>
    <name type="synonym">Epeira ventricosa</name>
    <dbReference type="NCBI Taxonomy" id="182803"/>
    <lineage>
        <taxon>Eukaryota</taxon>
        <taxon>Metazoa</taxon>
        <taxon>Ecdysozoa</taxon>
        <taxon>Arthropoda</taxon>
        <taxon>Chelicerata</taxon>
        <taxon>Arachnida</taxon>
        <taxon>Araneae</taxon>
        <taxon>Araneomorphae</taxon>
        <taxon>Entelegynae</taxon>
        <taxon>Araneoidea</taxon>
        <taxon>Araneidae</taxon>
        <taxon>Araneus</taxon>
    </lineage>
</organism>
<evidence type="ECO:0000256" key="16">
    <source>
        <dbReference type="SAM" id="MobiDB-lite"/>
    </source>
</evidence>
<feature type="region of interest" description="Disordered" evidence="16">
    <location>
        <begin position="446"/>
        <end position="500"/>
    </location>
</feature>
<keyword evidence="7" id="KW-0255">Endonuclease</keyword>
<keyword evidence="2" id="KW-1188">Viral release from host cell</keyword>
<comment type="caution">
    <text evidence="19">The sequence shown here is derived from an EMBL/GenBank/DDBJ whole genome shotgun (WGS) entry which is preliminary data.</text>
</comment>
<dbReference type="GO" id="GO:0008233">
    <property type="term" value="F:peptidase activity"/>
    <property type="evidence" value="ECO:0007669"/>
    <property type="project" value="UniProtKB-KW"/>
</dbReference>
<dbReference type="GO" id="GO:0003676">
    <property type="term" value="F:nucleic acid binding"/>
    <property type="evidence" value="ECO:0007669"/>
    <property type="project" value="InterPro"/>
</dbReference>
<keyword evidence="13" id="KW-0239">DNA-directed DNA polymerase</keyword>
<dbReference type="GO" id="GO:0004519">
    <property type="term" value="F:endonuclease activity"/>
    <property type="evidence" value="ECO:0007669"/>
    <property type="project" value="UniProtKB-KW"/>
</dbReference>
<keyword evidence="13" id="KW-0548">Nucleotidyltransferase</keyword>
<evidence type="ECO:0000313" key="20">
    <source>
        <dbReference type="Proteomes" id="UP000499080"/>
    </source>
</evidence>
<evidence type="ECO:0000256" key="10">
    <source>
        <dbReference type="ARBA" id="ARBA00022842"/>
    </source>
</evidence>
<dbReference type="GO" id="GO:0006508">
    <property type="term" value="P:proteolysis"/>
    <property type="evidence" value="ECO:0007669"/>
    <property type="project" value="UniProtKB-KW"/>
</dbReference>
<evidence type="ECO:0000256" key="2">
    <source>
        <dbReference type="ARBA" id="ARBA00022612"/>
    </source>
</evidence>
<dbReference type="OrthoDB" id="8039805at2759"/>
<keyword evidence="12" id="KW-0695">RNA-directed DNA polymerase</keyword>
<dbReference type="SUPFAM" id="SSF53098">
    <property type="entry name" value="Ribonuclease H-like"/>
    <property type="match status" value="1"/>
</dbReference>
<dbReference type="Gene3D" id="3.30.890.10">
    <property type="entry name" value="Methyl-cpg-binding Protein 2, Chain A"/>
    <property type="match status" value="1"/>
</dbReference>
<dbReference type="InterPro" id="IPR036397">
    <property type="entry name" value="RNaseH_sf"/>
</dbReference>
<dbReference type="GO" id="GO:0015074">
    <property type="term" value="P:DNA integration"/>
    <property type="evidence" value="ECO:0007669"/>
    <property type="project" value="UniProtKB-KW"/>
</dbReference>
<dbReference type="Pfam" id="PF14223">
    <property type="entry name" value="Retrotran_gag_2"/>
    <property type="match status" value="1"/>
</dbReference>
<dbReference type="Pfam" id="PF22936">
    <property type="entry name" value="Pol_BBD"/>
    <property type="match status" value="1"/>
</dbReference>
<keyword evidence="3" id="KW-0645">Protease</keyword>
<dbReference type="AlphaFoldDB" id="A0A4Y2J1D3"/>
<keyword evidence="9" id="KW-0067">ATP-binding</keyword>
<feature type="compositionally biased region" description="Polar residues" evidence="16">
    <location>
        <begin position="486"/>
        <end position="500"/>
    </location>
</feature>
<keyword evidence="8" id="KW-0378">Hydrolase</keyword>
<evidence type="ECO:0000259" key="17">
    <source>
        <dbReference type="PROSITE" id="PS50994"/>
    </source>
</evidence>
<evidence type="ECO:0000256" key="13">
    <source>
        <dbReference type="ARBA" id="ARBA00022932"/>
    </source>
</evidence>
<dbReference type="Pfam" id="PF25597">
    <property type="entry name" value="SH3_retrovirus"/>
    <property type="match status" value="1"/>
</dbReference>
<dbReference type="GO" id="GO:0005524">
    <property type="term" value="F:ATP binding"/>
    <property type="evidence" value="ECO:0007669"/>
    <property type="project" value="UniProtKB-KW"/>
</dbReference>
<dbReference type="GO" id="GO:0003887">
    <property type="term" value="F:DNA-directed DNA polymerase activity"/>
    <property type="evidence" value="ECO:0007669"/>
    <property type="project" value="UniProtKB-KW"/>
</dbReference>
<dbReference type="PANTHER" id="PTHR42648:SF11">
    <property type="entry name" value="TRANSPOSON TY4-P GAG-POL POLYPROTEIN"/>
    <property type="match status" value="1"/>
</dbReference>
<keyword evidence="11" id="KW-0229">DNA integration</keyword>
<keyword evidence="15" id="KW-0233">DNA recombination</keyword>
<evidence type="ECO:0000256" key="1">
    <source>
        <dbReference type="ARBA" id="ARBA00002180"/>
    </source>
</evidence>
<dbReference type="Proteomes" id="UP000499080">
    <property type="component" value="Unassembled WGS sequence"/>
</dbReference>
<keyword evidence="14" id="KW-0917">Virion maturation</keyword>
<proteinExistence type="predicted"/>
<dbReference type="PROSITE" id="PS50994">
    <property type="entry name" value="INTEGRASE"/>
    <property type="match status" value="1"/>
</dbReference>
<evidence type="ECO:0000256" key="5">
    <source>
        <dbReference type="ARBA" id="ARBA00022723"/>
    </source>
</evidence>
<reference evidence="19 20" key="1">
    <citation type="journal article" date="2019" name="Sci. Rep.">
        <title>Orb-weaving spider Araneus ventricosus genome elucidates the spidroin gene catalogue.</title>
        <authorList>
            <person name="Kono N."/>
            <person name="Nakamura H."/>
            <person name="Ohtoshi R."/>
            <person name="Moran D.A.P."/>
            <person name="Shinohara A."/>
            <person name="Yoshida Y."/>
            <person name="Fujiwara M."/>
            <person name="Mori M."/>
            <person name="Tomita M."/>
            <person name="Arakawa K."/>
        </authorList>
    </citation>
    <scope>NUCLEOTIDE SEQUENCE [LARGE SCALE GENOMIC DNA]</scope>
</reference>
<evidence type="ECO:0000256" key="7">
    <source>
        <dbReference type="ARBA" id="ARBA00022759"/>
    </source>
</evidence>
<evidence type="ECO:0000256" key="12">
    <source>
        <dbReference type="ARBA" id="ARBA00022918"/>
    </source>
</evidence>
<dbReference type="InterPro" id="IPR001584">
    <property type="entry name" value="Integrase_cat-core"/>
</dbReference>
<gene>
    <name evidence="19" type="primary">POLX_1993</name>
    <name evidence="18" type="synonym">POLX_2376</name>
    <name evidence="19" type="ORF">AVEN_212306_1</name>
    <name evidence="18" type="ORF">AVEN_51943_1</name>
</gene>
<evidence type="ECO:0000256" key="6">
    <source>
        <dbReference type="ARBA" id="ARBA00022741"/>
    </source>
</evidence>
<evidence type="ECO:0000256" key="8">
    <source>
        <dbReference type="ARBA" id="ARBA00022801"/>
    </source>
</evidence>
<dbReference type="GO" id="GO:0046872">
    <property type="term" value="F:metal ion binding"/>
    <property type="evidence" value="ECO:0007669"/>
    <property type="project" value="UniProtKB-KW"/>
</dbReference>
<evidence type="ECO:0000256" key="3">
    <source>
        <dbReference type="ARBA" id="ARBA00022670"/>
    </source>
</evidence>
<evidence type="ECO:0000256" key="9">
    <source>
        <dbReference type="ARBA" id="ARBA00022840"/>
    </source>
</evidence>
<evidence type="ECO:0000256" key="4">
    <source>
        <dbReference type="ARBA" id="ARBA00022722"/>
    </source>
</evidence>
<name>A0A4Y2J1D3_ARAVE</name>
<protein>
    <submittedName>
        <fullName evidence="19">Retrovirus-related Pol polyprotein from transposon TNT 1-94</fullName>
    </submittedName>
</protein>
<dbReference type="InterPro" id="IPR039537">
    <property type="entry name" value="Retrotran_Ty1/copia-like"/>
</dbReference>
<dbReference type="InterPro" id="IPR057670">
    <property type="entry name" value="SH3_retrovirus"/>
</dbReference>
<dbReference type="InterPro" id="IPR012337">
    <property type="entry name" value="RNaseH-like_sf"/>
</dbReference>
<sequence>MESSIEYLEADNYSSWRTDMKVLLMERNCWRINQSTGGIYAARIRSIVDQLKDAGKPINEWYQAFQLIRFLPPEFNGIVQYIYRWNDKEFKFDKILQELIAEESRLKQSIKDQNETCAFQSIERNISKTPRSNSKPSSYKKNIQPTRKNTKVIKSPNTFIAESNLSQDYERDAWILDTAATSHFCSKKSLLRNFRPVKNLTMSVAVDGVLCDIKGIGTVRMIFENNGELETVDLLNVLYSPRLRRNLISGSLIDQAGSTFSCKKGQINVYSKDGHKLFTAKKLNALFCVNPRIEVNRNSNDDLGIKAERTNVYSPQQNGVAERYNYTVVDAIKVMLNSSGLSKGFWAEALLCHTYVWNRVCHGNQSLTPFELYSGHKPSVKHLKAFGSTAYAGVPKQLRKKFDMRAKKGIMVGYALKTRGYRIWLPNERKIVETINVSFDEDNMLEPNSSGAVLDPNKKTINVSSNSEFDTESEEESEHLSIPRTPKSQSSEQEGASNNSKTFEKVIWERKAVTRKDRSRTDIYYYIQGSKDRFHCYKDIEEYSKTHNLEYDKALFNFSGKDKYSGIVTMEEANQSD</sequence>
<dbReference type="GO" id="GO:0003964">
    <property type="term" value="F:RNA-directed DNA polymerase activity"/>
    <property type="evidence" value="ECO:0007669"/>
    <property type="project" value="UniProtKB-KW"/>
</dbReference>
<evidence type="ECO:0000313" key="19">
    <source>
        <dbReference type="EMBL" id="GBM83710.1"/>
    </source>
</evidence>
<keyword evidence="5" id="KW-0479">Metal-binding</keyword>
<keyword evidence="13" id="KW-0808">Transferase</keyword>
<dbReference type="GO" id="GO:0006310">
    <property type="term" value="P:DNA recombination"/>
    <property type="evidence" value="ECO:0007669"/>
    <property type="project" value="UniProtKB-KW"/>
</dbReference>
<dbReference type="Gene3D" id="3.30.420.10">
    <property type="entry name" value="Ribonuclease H-like superfamily/Ribonuclease H"/>
    <property type="match status" value="1"/>
</dbReference>
<keyword evidence="4" id="KW-0540">Nuclease</keyword>
<dbReference type="EMBL" id="BGPR01108742">
    <property type="protein sequence ID" value="GBM83710.1"/>
    <property type="molecule type" value="Genomic_DNA"/>
</dbReference>
<evidence type="ECO:0000256" key="15">
    <source>
        <dbReference type="ARBA" id="ARBA00023172"/>
    </source>
</evidence>
<dbReference type="PANTHER" id="PTHR42648">
    <property type="entry name" value="TRANSPOSASE, PUTATIVE-RELATED"/>
    <property type="match status" value="1"/>
</dbReference>
<keyword evidence="20" id="KW-1185">Reference proteome</keyword>
<keyword evidence="6" id="KW-0547">Nucleotide-binding</keyword>
<comment type="function">
    <text evidence="1">The aspartyl protease (PR) mediates the proteolytic cleavages of the Gag and Gag-Pol polyproteins after assembly of the VLP.</text>
</comment>
<feature type="domain" description="Integrase catalytic" evidence="17">
    <location>
        <begin position="192"/>
        <end position="377"/>
    </location>
</feature>
<dbReference type="EMBL" id="BGPR01108731">
    <property type="protein sequence ID" value="GBM83673.1"/>
    <property type="molecule type" value="Genomic_DNA"/>
</dbReference>
<evidence type="ECO:0000256" key="11">
    <source>
        <dbReference type="ARBA" id="ARBA00022908"/>
    </source>
</evidence>
<evidence type="ECO:0000256" key="14">
    <source>
        <dbReference type="ARBA" id="ARBA00023113"/>
    </source>
</evidence>